<reference evidence="21" key="1">
    <citation type="journal article" date="2012" name="Nat. Biotechnol.">
        <title>Draft genome sequence of pigeonpea (Cajanus cajan), an orphan legume crop of resource-poor farmers.</title>
        <authorList>
            <person name="Varshney R.K."/>
            <person name="Chen W."/>
            <person name="Li Y."/>
            <person name="Bharti A.K."/>
            <person name="Saxena R.K."/>
            <person name="Schlueter J.A."/>
            <person name="Donoghue M.T."/>
            <person name="Azam S."/>
            <person name="Fan G."/>
            <person name="Whaley A.M."/>
            <person name="Farmer A.D."/>
            <person name="Sheridan J."/>
            <person name="Iwata A."/>
            <person name="Tuteja R."/>
            <person name="Penmetsa R.V."/>
            <person name="Wu W."/>
            <person name="Upadhyaya H.D."/>
            <person name="Yang S.P."/>
            <person name="Shah T."/>
            <person name="Saxena K.B."/>
            <person name="Michael T."/>
            <person name="McCombie W.R."/>
            <person name="Yang B."/>
            <person name="Zhang G."/>
            <person name="Yang H."/>
            <person name="Wang J."/>
            <person name="Spillane C."/>
            <person name="Cook D.R."/>
            <person name="May G.D."/>
            <person name="Xu X."/>
            <person name="Jackson S.A."/>
        </authorList>
    </citation>
    <scope>NUCLEOTIDE SEQUENCE [LARGE SCALE GENOMIC DNA]</scope>
</reference>
<dbReference type="SUPFAM" id="SSF52058">
    <property type="entry name" value="L domain-like"/>
    <property type="match status" value="1"/>
</dbReference>
<evidence type="ECO:0000256" key="13">
    <source>
        <dbReference type="ARBA" id="ARBA00022989"/>
    </source>
</evidence>
<dbReference type="FunFam" id="2.60.120.430:FF:000002">
    <property type="entry name" value="Leucine-rich repeat receptor-like protein kinase"/>
    <property type="match status" value="1"/>
</dbReference>
<evidence type="ECO:0000256" key="11">
    <source>
        <dbReference type="ARBA" id="ARBA00022777"/>
    </source>
</evidence>
<evidence type="ECO:0000256" key="4">
    <source>
        <dbReference type="ARBA" id="ARBA00022553"/>
    </source>
</evidence>
<keyword evidence="12" id="KW-0067">ATP-binding</keyword>
<keyword evidence="15 21" id="KW-0675">Receptor</keyword>
<evidence type="ECO:0000256" key="17">
    <source>
        <dbReference type="ARBA" id="ARBA00047899"/>
    </source>
</evidence>
<evidence type="ECO:0000256" key="7">
    <source>
        <dbReference type="ARBA" id="ARBA00022692"/>
    </source>
</evidence>
<accession>A0A151RDE7</accession>
<keyword evidence="9" id="KW-0677">Repeat</keyword>
<dbReference type="PROSITE" id="PS00108">
    <property type="entry name" value="PROTEIN_KINASE_ST"/>
    <property type="match status" value="1"/>
</dbReference>
<evidence type="ECO:0000256" key="9">
    <source>
        <dbReference type="ARBA" id="ARBA00022737"/>
    </source>
</evidence>
<dbReference type="Gene3D" id="2.60.120.430">
    <property type="entry name" value="Galactose-binding lectin"/>
    <property type="match status" value="1"/>
</dbReference>
<evidence type="ECO:0000256" key="18">
    <source>
        <dbReference type="ARBA" id="ARBA00048679"/>
    </source>
</evidence>
<dbReference type="PANTHER" id="PTHR48006:SF62">
    <property type="entry name" value="LEUCINE-RICH REPEAT TRANSMEMBRANE PROTEIN KINASE"/>
    <property type="match status" value="1"/>
</dbReference>
<protein>
    <recommendedName>
        <fullName evidence="2">non-specific serine/threonine protein kinase</fullName>
        <ecNumber evidence="2">2.7.11.1</ecNumber>
    </recommendedName>
</protein>
<keyword evidence="4" id="KW-0597">Phosphoprotein</keyword>
<keyword evidence="11 21" id="KW-0418">Kinase</keyword>
<dbReference type="InterPro" id="IPR008271">
    <property type="entry name" value="Ser/Thr_kinase_AS"/>
</dbReference>
<keyword evidence="7 19" id="KW-0812">Transmembrane</keyword>
<dbReference type="Gene3D" id="3.30.200.20">
    <property type="entry name" value="Phosphorylase Kinase, domain 1"/>
    <property type="match status" value="1"/>
</dbReference>
<gene>
    <name evidence="21" type="ORF">KK1_038177</name>
</gene>
<dbReference type="EC" id="2.7.11.1" evidence="2"/>
<dbReference type="SMART" id="SM00220">
    <property type="entry name" value="S_TKc"/>
    <property type="match status" value="1"/>
</dbReference>
<dbReference type="CDD" id="cd14066">
    <property type="entry name" value="STKc_IRAK"/>
    <property type="match status" value="1"/>
</dbReference>
<dbReference type="FunFam" id="3.80.10.10:FF:000298">
    <property type="entry name" value="Putative LRR receptor-like serine/threonine-protein kinase"/>
    <property type="match status" value="1"/>
</dbReference>
<evidence type="ECO:0000256" key="14">
    <source>
        <dbReference type="ARBA" id="ARBA00023136"/>
    </source>
</evidence>
<dbReference type="FunFam" id="1.10.510.10:FF:000044">
    <property type="entry name" value="Putative LRR receptor-like serine/threonine-protein kinase"/>
    <property type="match status" value="1"/>
</dbReference>
<evidence type="ECO:0000313" key="22">
    <source>
        <dbReference type="Proteomes" id="UP000075243"/>
    </source>
</evidence>
<dbReference type="InterPro" id="IPR032675">
    <property type="entry name" value="LRR_dom_sf"/>
</dbReference>
<keyword evidence="6" id="KW-0808">Transferase</keyword>
<comment type="subcellular location">
    <subcellularLocation>
        <location evidence="1">Membrane</location>
        <topology evidence="1">Single-pass type I membrane protein</topology>
    </subcellularLocation>
</comment>
<evidence type="ECO:0000256" key="19">
    <source>
        <dbReference type="SAM" id="Phobius"/>
    </source>
</evidence>
<dbReference type="InterPro" id="IPR001245">
    <property type="entry name" value="Ser-Thr/Tyr_kinase_cat_dom"/>
</dbReference>
<dbReference type="Pfam" id="PF07714">
    <property type="entry name" value="PK_Tyr_Ser-Thr"/>
    <property type="match status" value="1"/>
</dbReference>
<keyword evidence="14 19" id="KW-0472">Membrane</keyword>
<dbReference type="Gene3D" id="3.80.10.10">
    <property type="entry name" value="Ribonuclease Inhibitor"/>
    <property type="match status" value="1"/>
</dbReference>
<comment type="catalytic activity">
    <reaction evidence="18">
        <text>L-seryl-[protein] + ATP = O-phospho-L-seryl-[protein] + ADP + H(+)</text>
        <dbReference type="Rhea" id="RHEA:17989"/>
        <dbReference type="Rhea" id="RHEA-COMP:9863"/>
        <dbReference type="Rhea" id="RHEA-COMP:11604"/>
        <dbReference type="ChEBI" id="CHEBI:15378"/>
        <dbReference type="ChEBI" id="CHEBI:29999"/>
        <dbReference type="ChEBI" id="CHEBI:30616"/>
        <dbReference type="ChEBI" id="CHEBI:83421"/>
        <dbReference type="ChEBI" id="CHEBI:456216"/>
        <dbReference type="EC" id="2.7.11.1"/>
    </reaction>
</comment>
<dbReference type="InterPro" id="IPR051824">
    <property type="entry name" value="LRR_Rcpt-Like_S/T_Kinase"/>
</dbReference>
<dbReference type="EMBL" id="KQ483832">
    <property type="protein sequence ID" value="KYP40489.1"/>
    <property type="molecule type" value="Genomic_DNA"/>
</dbReference>
<comment type="catalytic activity">
    <reaction evidence="17">
        <text>L-threonyl-[protein] + ATP = O-phospho-L-threonyl-[protein] + ADP + H(+)</text>
        <dbReference type="Rhea" id="RHEA:46608"/>
        <dbReference type="Rhea" id="RHEA-COMP:11060"/>
        <dbReference type="Rhea" id="RHEA-COMP:11605"/>
        <dbReference type="ChEBI" id="CHEBI:15378"/>
        <dbReference type="ChEBI" id="CHEBI:30013"/>
        <dbReference type="ChEBI" id="CHEBI:30616"/>
        <dbReference type="ChEBI" id="CHEBI:61977"/>
        <dbReference type="ChEBI" id="CHEBI:456216"/>
        <dbReference type="EC" id="2.7.11.1"/>
    </reaction>
</comment>
<organism evidence="21 22">
    <name type="scientific">Cajanus cajan</name>
    <name type="common">Pigeon pea</name>
    <name type="synonym">Cajanus indicus</name>
    <dbReference type="NCBI Taxonomy" id="3821"/>
    <lineage>
        <taxon>Eukaryota</taxon>
        <taxon>Viridiplantae</taxon>
        <taxon>Streptophyta</taxon>
        <taxon>Embryophyta</taxon>
        <taxon>Tracheophyta</taxon>
        <taxon>Spermatophyta</taxon>
        <taxon>Magnoliopsida</taxon>
        <taxon>eudicotyledons</taxon>
        <taxon>Gunneridae</taxon>
        <taxon>Pentapetalae</taxon>
        <taxon>rosids</taxon>
        <taxon>fabids</taxon>
        <taxon>Fabales</taxon>
        <taxon>Fabaceae</taxon>
        <taxon>Papilionoideae</taxon>
        <taxon>50 kb inversion clade</taxon>
        <taxon>NPAAA clade</taxon>
        <taxon>indigoferoid/millettioid clade</taxon>
        <taxon>Phaseoleae</taxon>
        <taxon>Cajanus</taxon>
    </lineage>
</organism>
<dbReference type="GO" id="GO:0005524">
    <property type="term" value="F:ATP binding"/>
    <property type="evidence" value="ECO:0007669"/>
    <property type="project" value="UniProtKB-KW"/>
</dbReference>
<evidence type="ECO:0000256" key="3">
    <source>
        <dbReference type="ARBA" id="ARBA00022527"/>
    </source>
</evidence>
<keyword evidence="5" id="KW-0433">Leucine-rich repeat</keyword>
<evidence type="ECO:0000259" key="20">
    <source>
        <dbReference type="PROSITE" id="PS50011"/>
    </source>
</evidence>
<feature type="transmembrane region" description="Helical" evidence="19">
    <location>
        <begin position="425"/>
        <end position="449"/>
    </location>
</feature>
<dbReference type="Pfam" id="PF00560">
    <property type="entry name" value="LRR_1"/>
    <property type="match status" value="1"/>
</dbReference>
<dbReference type="GO" id="GO:0004674">
    <property type="term" value="F:protein serine/threonine kinase activity"/>
    <property type="evidence" value="ECO:0007669"/>
    <property type="project" value="UniProtKB-KW"/>
</dbReference>
<evidence type="ECO:0000256" key="15">
    <source>
        <dbReference type="ARBA" id="ARBA00023170"/>
    </source>
</evidence>
<evidence type="ECO:0000256" key="6">
    <source>
        <dbReference type="ARBA" id="ARBA00022679"/>
    </source>
</evidence>
<name>A0A151RDE7_CAJCA</name>
<dbReference type="Gramene" id="C.cajan_37956.t">
    <property type="protein sequence ID" value="C.cajan_37956.t"/>
    <property type="gene ID" value="C.cajan_37956"/>
</dbReference>
<evidence type="ECO:0000256" key="1">
    <source>
        <dbReference type="ARBA" id="ARBA00004479"/>
    </source>
</evidence>
<dbReference type="Gene3D" id="1.10.510.10">
    <property type="entry name" value="Transferase(Phosphotransferase) domain 1"/>
    <property type="match status" value="1"/>
</dbReference>
<keyword evidence="22" id="KW-1185">Reference proteome</keyword>
<keyword evidence="13 19" id="KW-1133">Transmembrane helix</keyword>
<keyword evidence="3" id="KW-0723">Serine/threonine-protein kinase</keyword>
<dbReference type="PROSITE" id="PS50011">
    <property type="entry name" value="PROTEIN_KINASE_DOM"/>
    <property type="match status" value="1"/>
</dbReference>
<feature type="domain" description="Protein kinase" evidence="20">
    <location>
        <begin position="484"/>
        <end position="770"/>
    </location>
</feature>
<evidence type="ECO:0000256" key="16">
    <source>
        <dbReference type="ARBA" id="ARBA00023180"/>
    </source>
</evidence>
<dbReference type="Pfam" id="PF11721">
    <property type="entry name" value="Malectin"/>
    <property type="match status" value="1"/>
</dbReference>
<evidence type="ECO:0000313" key="21">
    <source>
        <dbReference type="EMBL" id="KYP40489.1"/>
    </source>
</evidence>
<dbReference type="AlphaFoldDB" id="A0A151RDE7"/>
<evidence type="ECO:0000256" key="8">
    <source>
        <dbReference type="ARBA" id="ARBA00022729"/>
    </source>
</evidence>
<dbReference type="InterPro" id="IPR001611">
    <property type="entry name" value="Leu-rich_rpt"/>
</dbReference>
<evidence type="ECO:0000256" key="5">
    <source>
        <dbReference type="ARBA" id="ARBA00022614"/>
    </source>
</evidence>
<dbReference type="FunFam" id="3.30.200.20:FF:000140">
    <property type="entry name" value="Leucine-rich repeat receptor-like protein kinase"/>
    <property type="match status" value="1"/>
</dbReference>
<dbReference type="SUPFAM" id="SSF56112">
    <property type="entry name" value="Protein kinase-like (PK-like)"/>
    <property type="match status" value="1"/>
</dbReference>
<keyword evidence="10" id="KW-0547">Nucleotide-binding</keyword>
<dbReference type="InterPro" id="IPR021720">
    <property type="entry name" value="Malectin_dom"/>
</dbReference>
<dbReference type="InterPro" id="IPR000719">
    <property type="entry name" value="Prot_kinase_dom"/>
</dbReference>
<proteinExistence type="predicted"/>
<dbReference type="Proteomes" id="UP000075243">
    <property type="component" value="Unassembled WGS sequence"/>
</dbReference>
<dbReference type="STRING" id="3821.A0A151RDE7"/>
<evidence type="ECO:0000256" key="12">
    <source>
        <dbReference type="ARBA" id="ARBA00022840"/>
    </source>
</evidence>
<dbReference type="PANTHER" id="PTHR48006">
    <property type="entry name" value="LEUCINE-RICH REPEAT-CONTAINING PROTEIN DDB_G0281931-RELATED"/>
    <property type="match status" value="1"/>
</dbReference>
<keyword evidence="16" id="KW-0325">Glycoprotein</keyword>
<sequence>MPYNPDDLMVQCEGCKDWKISELSLQSFSWDFMQNLKSLTIFVLRNNNISDTIPTNLGEFRNLTQLDLSFNNLIGQIPNTLFNLNSLSYLFLGNNKLNGSIPSKKNALLLNMDLSYNNLSGSLPSWVTEQNLQINLVGNNFQAKDIENSVIPSGLRCLQRNFPCNRGTGVCNVNKFYVKNSFLYIITNKIISYFNVLCLRMLYEIFRKINSIDYNFSINCGGPEILYSNGVVYESDNEKLGPATYFVTKTQRWAVSNVGYFTGSSGLSMYTSYVPNKFVGTLDSNMFQTARLSASSLRYYGLGLENGNYNVTLQFAESKILDSSSWKSTGRRIFDVYIQGNLVLKDFDIQKEAGKVSFKAVPMEFKAQVVENYLEIHLFWAGKGTCCIPDEYTYGPLISAISATPDFTPSVSNKLPTDNKKNTHVIIGVPIGIGVLSVILSIFVACFIIRGRQHHAKKNEELLCIEARPYTFSYSELKNATNDFDSTNKIGEGGFGPVYKGTLTDGRVVAIKQLSKCSRQGNSEFITEIATISAVQHRNLIKLHGCCIENDERLLVYEYLENGSLNQLLFGKISSLLNWPTRFGICKGIAQGLAYLHEESELRIIHRDVKTSNILLNHQFVPKISDFGLAKLFDQEKTHLSTKLAGTMGYLAPEYAWRGHLTEKADVFSFGIVALEIVSGKSNLNSIFDNEEKKMFLLEWAWNLYINNNEIEMVDSRLQEFDEIEVKRVVGISLLCIQASPFIRPSMSRIVAMLSGDVEVTRLTMMPEYLTYVNFDEGTNSMNTINGSYVSHHTSTNTSIKEAVNY</sequence>
<dbReference type="InterPro" id="IPR011009">
    <property type="entry name" value="Kinase-like_dom_sf"/>
</dbReference>
<dbReference type="GO" id="GO:0005886">
    <property type="term" value="C:plasma membrane"/>
    <property type="evidence" value="ECO:0007669"/>
    <property type="project" value="TreeGrafter"/>
</dbReference>
<keyword evidence="8" id="KW-0732">Signal</keyword>
<evidence type="ECO:0000256" key="10">
    <source>
        <dbReference type="ARBA" id="ARBA00022741"/>
    </source>
</evidence>
<evidence type="ECO:0000256" key="2">
    <source>
        <dbReference type="ARBA" id="ARBA00012513"/>
    </source>
</evidence>